<name>A0A6L2PW66_COPFO</name>
<dbReference type="PANTHER" id="PTHR13460">
    <property type="match status" value="1"/>
</dbReference>
<accession>A0A6L2PW66</accession>
<keyword evidence="8" id="KW-0325">Glycoprotein</keyword>
<organism evidence="14 15">
    <name type="scientific">Coptotermes formosanus</name>
    <name type="common">Formosan subterranean termite</name>
    <dbReference type="NCBI Taxonomy" id="36987"/>
    <lineage>
        <taxon>Eukaryota</taxon>
        <taxon>Metazoa</taxon>
        <taxon>Ecdysozoa</taxon>
        <taxon>Arthropoda</taxon>
        <taxon>Hexapoda</taxon>
        <taxon>Insecta</taxon>
        <taxon>Pterygota</taxon>
        <taxon>Neoptera</taxon>
        <taxon>Polyneoptera</taxon>
        <taxon>Dictyoptera</taxon>
        <taxon>Blattodea</taxon>
        <taxon>Blattoidea</taxon>
        <taxon>Termitoidae</taxon>
        <taxon>Rhinotermitidae</taxon>
        <taxon>Coptotermes</taxon>
    </lineage>
</organism>
<proteinExistence type="inferred from homology"/>
<evidence type="ECO:0000256" key="4">
    <source>
        <dbReference type="ARBA" id="ARBA00022729"/>
    </source>
</evidence>
<evidence type="ECO:0000256" key="1">
    <source>
        <dbReference type="ARBA" id="ARBA00004115"/>
    </source>
</evidence>
<comment type="caution">
    <text evidence="14">The sequence shown here is derived from an EMBL/GenBank/DDBJ whole genome shotgun (WGS) entry which is preliminary data.</text>
</comment>
<evidence type="ECO:0000256" key="8">
    <source>
        <dbReference type="ARBA" id="ARBA00023180"/>
    </source>
</evidence>
<dbReference type="EMBL" id="BLKM01000550">
    <property type="protein sequence ID" value="GFG35462.1"/>
    <property type="molecule type" value="Genomic_DNA"/>
</dbReference>
<dbReference type="InterPro" id="IPR021720">
    <property type="entry name" value="Malectin_dom"/>
</dbReference>
<keyword evidence="15" id="KW-1185">Reference proteome</keyword>
<dbReference type="Proteomes" id="UP000502823">
    <property type="component" value="Unassembled WGS sequence"/>
</dbReference>
<evidence type="ECO:0000256" key="10">
    <source>
        <dbReference type="SAM" id="MobiDB-lite"/>
    </source>
</evidence>
<feature type="region of interest" description="Disordered" evidence="10">
    <location>
        <begin position="205"/>
        <end position="245"/>
    </location>
</feature>
<sequence>MVSRKVTLYLWPILCVLTLLVFCFDCATGLGDVIYAINAGGEAHTDSLGVRYERDPLQGKVGTASSYGKRLLIGRVPPNDQILYQTERYHHSTFGYDIPINEDGDYVMILKFCEVYFNAPNMKVFDVVLNGDHTIVPDLDIYDRVGNGVAHDEYIPFSVVKGRLYYNEEESDIRGGKIRVEFIKGYRDNPKINAISVIKGKLEDVPKLPPMPSEPEPDEYREEAEDKKPAKNRRPSGPRTPDPYSIDDSSIMLPVFVAIGAFIPLLFCLCKL</sequence>
<evidence type="ECO:0000256" key="12">
    <source>
        <dbReference type="SAM" id="SignalP"/>
    </source>
</evidence>
<comment type="similarity">
    <text evidence="2">Belongs to the malectin family.</text>
</comment>
<evidence type="ECO:0000256" key="7">
    <source>
        <dbReference type="ARBA" id="ARBA00023136"/>
    </source>
</evidence>
<keyword evidence="4 12" id="KW-0732">Signal</keyword>
<evidence type="ECO:0000259" key="13">
    <source>
        <dbReference type="Pfam" id="PF11721"/>
    </source>
</evidence>
<feature type="signal peptide" evidence="12">
    <location>
        <begin position="1"/>
        <end position="29"/>
    </location>
</feature>
<dbReference type="GO" id="GO:0005789">
    <property type="term" value="C:endoplasmic reticulum membrane"/>
    <property type="evidence" value="ECO:0007669"/>
    <property type="project" value="UniProtKB-SubCell"/>
</dbReference>
<keyword evidence="7 11" id="KW-0472">Membrane</keyword>
<feature type="transmembrane region" description="Helical" evidence="11">
    <location>
        <begin position="251"/>
        <end position="270"/>
    </location>
</feature>
<evidence type="ECO:0000256" key="2">
    <source>
        <dbReference type="ARBA" id="ARBA00009141"/>
    </source>
</evidence>
<dbReference type="GO" id="GO:0030246">
    <property type="term" value="F:carbohydrate binding"/>
    <property type="evidence" value="ECO:0007669"/>
    <property type="project" value="InterPro"/>
</dbReference>
<evidence type="ECO:0000256" key="11">
    <source>
        <dbReference type="SAM" id="Phobius"/>
    </source>
</evidence>
<dbReference type="Pfam" id="PF11721">
    <property type="entry name" value="Malectin"/>
    <property type="match status" value="1"/>
</dbReference>
<evidence type="ECO:0000256" key="9">
    <source>
        <dbReference type="ARBA" id="ARBA00023277"/>
    </source>
</evidence>
<comment type="subcellular location">
    <subcellularLocation>
        <location evidence="1">Endoplasmic reticulum membrane</location>
        <topology evidence="1">Single-pass type I membrane protein</topology>
    </subcellularLocation>
</comment>
<protein>
    <recommendedName>
        <fullName evidence="13">Malectin domain-containing protein</fullName>
    </recommendedName>
</protein>
<evidence type="ECO:0000313" key="14">
    <source>
        <dbReference type="EMBL" id="GFG35462.1"/>
    </source>
</evidence>
<keyword evidence="6 11" id="KW-1133">Transmembrane helix</keyword>
<evidence type="ECO:0000256" key="5">
    <source>
        <dbReference type="ARBA" id="ARBA00022824"/>
    </source>
</evidence>
<keyword evidence="3 11" id="KW-0812">Transmembrane</keyword>
<dbReference type="AlphaFoldDB" id="A0A6L2PW66"/>
<feature type="chain" id="PRO_5026805630" description="Malectin domain-containing protein" evidence="12">
    <location>
        <begin position="30"/>
        <end position="272"/>
    </location>
</feature>
<reference evidence="15" key="1">
    <citation type="submission" date="2020-01" db="EMBL/GenBank/DDBJ databases">
        <title>Draft genome sequence of the Termite Coptotermes fromosanus.</title>
        <authorList>
            <person name="Itakura S."/>
            <person name="Yosikawa Y."/>
            <person name="Umezawa K."/>
        </authorList>
    </citation>
    <scope>NUCLEOTIDE SEQUENCE [LARGE SCALE GENOMIC DNA]</scope>
</reference>
<dbReference type="Gene3D" id="2.60.120.430">
    <property type="entry name" value="Galactose-binding lectin"/>
    <property type="match status" value="1"/>
</dbReference>
<keyword evidence="5" id="KW-0256">Endoplasmic reticulum</keyword>
<feature type="domain" description="Malectin" evidence="13">
    <location>
        <begin position="33"/>
        <end position="195"/>
    </location>
</feature>
<evidence type="ECO:0000256" key="6">
    <source>
        <dbReference type="ARBA" id="ARBA00022989"/>
    </source>
</evidence>
<dbReference type="FunCoup" id="A0A6L2PW66">
    <property type="interactions" value="565"/>
</dbReference>
<keyword evidence="9" id="KW-0119">Carbohydrate metabolism</keyword>
<gene>
    <name evidence="14" type="ORF">Cfor_09119</name>
</gene>
<evidence type="ECO:0000313" key="15">
    <source>
        <dbReference type="Proteomes" id="UP000502823"/>
    </source>
</evidence>
<dbReference type="InterPro" id="IPR039155">
    <property type="entry name" value="MLEC"/>
</dbReference>
<dbReference type="OrthoDB" id="10013439at2759"/>
<dbReference type="PANTHER" id="PTHR13460:SF0">
    <property type="entry name" value="MALECTIN"/>
    <property type="match status" value="1"/>
</dbReference>
<dbReference type="InParanoid" id="A0A6L2PW66"/>
<evidence type="ECO:0000256" key="3">
    <source>
        <dbReference type="ARBA" id="ARBA00022692"/>
    </source>
</evidence>